<proteinExistence type="predicted"/>
<name>I0IR95_LEPFC</name>
<dbReference type="KEGG" id="lfc:LFE_2121"/>
<evidence type="ECO:0000313" key="1">
    <source>
        <dbReference type="EMBL" id="BAM07794.1"/>
    </source>
</evidence>
<dbReference type="HOGENOM" id="CLU_1494493_0_0_0"/>
<sequence length="180" mass="19338">MDSKRRLGAAFGFGLAIFLSQVSGYPSGLGLSPEVALAQSDNDESRPLNDRYDSAIARAEARYHQAVANARKAYLENKRKADALYARKTAVASRHVTGTINDIKNKLAETGGSMGEQVTTSIKAAVANYAKTISSDFRERQKEVKKAVDAYVKALGDATQTFQKDVSKANGKLSSGDSSK</sequence>
<evidence type="ECO:0000313" key="2">
    <source>
        <dbReference type="Proteomes" id="UP000007382"/>
    </source>
</evidence>
<keyword evidence="2" id="KW-1185">Reference proteome</keyword>
<gene>
    <name evidence="1" type="ordered locus">LFE_2121</name>
</gene>
<dbReference type="Proteomes" id="UP000007382">
    <property type="component" value="Chromosome"/>
</dbReference>
<dbReference type="EMBL" id="AP012342">
    <property type="protein sequence ID" value="BAM07794.1"/>
    <property type="molecule type" value="Genomic_DNA"/>
</dbReference>
<reference evidence="2" key="2">
    <citation type="submission" date="2012-03" db="EMBL/GenBank/DDBJ databases">
        <title>The complete genome sequence of the pioneer microbe on fresh volcanic deposit, Leptospirillum ferrooxidans strain C2-3.</title>
        <authorList>
            <person name="Fujimura R."/>
            <person name="Sato Y."/>
            <person name="Nishizawa T."/>
            <person name="Nanba K."/>
            <person name="Oshima K."/>
            <person name="Hattori M."/>
            <person name="Kamijo T."/>
            <person name="Ohta H."/>
        </authorList>
    </citation>
    <scope>NUCLEOTIDE SEQUENCE [LARGE SCALE GENOMIC DNA]</scope>
    <source>
        <strain evidence="2">C2-3</strain>
    </source>
</reference>
<reference evidence="1 2" key="1">
    <citation type="journal article" date="2012" name="J. Bacteriol.">
        <title>Complete Genome Sequence of Leptospirillum ferrooxidans Strain C2-3, Isolated from a Fresh Volcanic Ash Deposit on the Island of Miyake, Japan.</title>
        <authorList>
            <person name="Fujimura R."/>
            <person name="Sato Y."/>
            <person name="Nishizawa T."/>
            <person name="Oshima K."/>
            <person name="Kim S.-W."/>
            <person name="Hattori M."/>
            <person name="Kamijo T."/>
            <person name="Ohta H."/>
        </authorList>
    </citation>
    <scope>NUCLEOTIDE SEQUENCE [LARGE SCALE GENOMIC DNA]</scope>
    <source>
        <strain evidence="1 2">C2-3</strain>
    </source>
</reference>
<organism evidence="1 2">
    <name type="scientific">Leptospirillum ferrooxidans (strain C2-3)</name>
    <dbReference type="NCBI Taxonomy" id="1162668"/>
    <lineage>
        <taxon>Bacteria</taxon>
        <taxon>Pseudomonadati</taxon>
        <taxon>Nitrospirota</taxon>
        <taxon>Nitrospiria</taxon>
        <taxon>Nitrospirales</taxon>
        <taxon>Nitrospiraceae</taxon>
        <taxon>Leptospirillum</taxon>
    </lineage>
</organism>
<accession>I0IR95</accession>
<dbReference type="AlphaFoldDB" id="I0IR95"/>
<dbReference type="STRING" id="1162668.LFE_2121"/>
<protein>
    <submittedName>
        <fullName evidence="1">Uncharacterized protein</fullName>
    </submittedName>
</protein>
<dbReference type="PATRIC" id="fig|1162668.3.peg.2511"/>